<dbReference type="PANTHER" id="PTHR30349">
    <property type="entry name" value="PHAGE INTEGRASE-RELATED"/>
    <property type="match status" value="1"/>
</dbReference>
<gene>
    <name evidence="8" type="ORF">GMB86_11840</name>
</gene>
<evidence type="ECO:0000256" key="4">
    <source>
        <dbReference type="ARBA" id="ARBA00023172"/>
    </source>
</evidence>
<keyword evidence="3 5" id="KW-0238">DNA-binding</keyword>
<dbReference type="InterPro" id="IPR044068">
    <property type="entry name" value="CB"/>
</dbReference>
<organism evidence="8 9">
    <name type="scientific">Terrilactibacillus tamarindi</name>
    <dbReference type="NCBI Taxonomy" id="2599694"/>
    <lineage>
        <taxon>Bacteria</taxon>
        <taxon>Bacillati</taxon>
        <taxon>Bacillota</taxon>
        <taxon>Bacilli</taxon>
        <taxon>Bacillales</taxon>
        <taxon>Bacillaceae</taxon>
        <taxon>Terrilactibacillus</taxon>
    </lineage>
</organism>
<evidence type="ECO:0000313" key="9">
    <source>
        <dbReference type="Proteomes" id="UP000440978"/>
    </source>
</evidence>
<keyword evidence="2" id="KW-0229">DNA integration</keyword>
<dbReference type="InterPro" id="IPR004107">
    <property type="entry name" value="Integrase_SAM-like_N"/>
</dbReference>
<feature type="domain" description="Tyr recombinase" evidence="6">
    <location>
        <begin position="133"/>
        <end position="313"/>
    </location>
</feature>
<comment type="caution">
    <text evidence="8">The sequence shown here is derived from an EMBL/GenBank/DDBJ whole genome shotgun (WGS) entry which is preliminary data.</text>
</comment>
<dbReference type="RefSeq" id="WP_155220216.1">
    <property type="nucleotide sequence ID" value="NZ_WNHB01000019.1"/>
</dbReference>
<dbReference type="InterPro" id="IPR011010">
    <property type="entry name" value="DNA_brk_join_enz"/>
</dbReference>
<dbReference type="GO" id="GO:0006310">
    <property type="term" value="P:DNA recombination"/>
    <property type="evidence" value="ECO:0007669"/>
    <property type="project" value="UniProtKB-KW"/>
</dbReference>
<dbReference type="Pfam" id="PF00589">
    <property type="entry name" value="Phage_integrase"/>
    <property type="match status" value="1"/>
</dbReference>
<dbReference type="InterPro" id="IPR013762">
    <property type="entry name" value="Integrase-like_cat_sf"/>
</dbReference>
<evidence type="ECO:0000259" key="7">
    <source>
        <dbReference type="PROSITE" id="PS51900"/>
    </source>
</evidence>
<sequence length="323" mass="38339">MDNSMIFLDKFMLYCTSKNLSVKTMRSYDQTIRLFLRYMKEEKSVNDVKKIKTDDIKEYINFVRERGKYTVFSDPNTVKTNRPYNRQDYQKKVSETTLANYVRNIKVFFNFLFSEREIKKNPVDGIPNIKPQRKMKPLLTENELHMLFRAFDTSTFHGYRDWIITRLILDTGCRVGECLSIMLTDINLKNNAILLRYTKNKKERYVYFSFKMGRNLKSWMQYMERYSDGHYLFPSIRGNKMDIRNYETSLRKAGESVGLKVAPHQLRNNFAKYYLLNGGDFATLSRLLGHSSIEVTKNAYLDFTDKEIGKKYQQHSPLNNLDI</sequence>
<dbReference type="EMBL" id="WNHB01000019">
    <property type="protein sequence ID" value="MTT32698.1"/>
    <property type="molecule type" value="Genomic_DNA"/>
</dbReference>
<name>A0A6N8CSQ9_9BACI</name>
<dbReference type="InterPro" id="IPR010998">
    <property type="entry name" value="Integrase_recombinase_N"/>
</dbReference>
<dbReference type="PROSITE" id="PS51898">
    <property type="entry name" value="TYR_RECOMBINASE"/>
    <property type="match status" value="1"/>
</dbReference>
<dbReference type="Gene3D" id="1.10.150.130">
    <property type="match status" value="1"/>
</dbReference>
<dbReference type="GO" id="GO:0015074">
    <property type="term" value="P:DNA integration"/>
    <property type="evidence" value="ECO:0007669"/>
    <property type="project" value="InterPro"/>
</dbReference>
<accession>A0A6N8CSQ9</accession>
<protein>
    <submittedName>
        <fullName evidence="8">Tyrosine-type recombinase/integrase</fullName>
    </submittedName>
</protein>
<keyword evidence="4" id="KW-0233">DNA recombination</keyword>
<dbReference type="Gene3D" id="1.10.443.10">
    <property type="entry name" value="Intergrase catalytic core"/>
    <property type="match status" value="1"/>
</dbReference>
<dbReference type="PROSITE" id="PS51900">
    <property type="entry name" value="CB"/>
    <property type="match status" value="1"/>
</dbReference>
<evidence type="ECO:0000256" key="3">
    <source>
        <dbReference type="ARBA" id="ARBA00023125"/>
    </source>
</evidence>
<dbReference type="Proteomes" id="UP000440978">
    <property type="component" value="Unassembled WGS sequence"/>
</dbReference>
<proteinExistence type="inferred from homology"/>
<dbReference type="SUPFAM" id="SSF56349">
    <property type="entry name" value="DNA breaking-rejoining enzymes"/>
    <property type="match status" value="1"/>
</dbReference>
<dbReference type="InterPro" id="IPR050090">
    <property type="entry name" value="Tyrosine_recombinase_XerCD"/>
</dbReference>
<dbReference type="PANTHER" id="PTHR30349:SF41">
    <property type="entry name" value="INTEGRASE_RECOMBINASE PROTEIN MJ0367-RELATED"/>
    <property type="match status" value="1"/>
</dbReference>
<dbReference type="AlphaFoldDB" id="A0A6N8CSQ9"/>
<evidence type="ECO:0000256" key="5">
    <source>
        <dbReference type="PROSITE-ProRule" id="PRU01248"/>
    </source>
</evidence>
<dbReference type="InterPro" id="IPR002104">
    <property type="entry name" value="Integrase_catalytic"/>
</dbReference>
<evidence type="ECO:0000256" key="2">
    <source>
        <dbReference type="ARBA" id="ARBA00022908"/>
    </source>
</evidence>
<reference evidence="8 9" key="1">
    <citation type="submission" date="2019-11" db="EMBL/GenBank/DDBJ databases">
        <title>Terrilactibacillus tamarindus sp. nov. BCM23-1 isolated from bark of Tamarindus indica.</title>
        <authorList>
            <person name="Kingkaew E."/>
            <person name="Tanasupawat S."/>
        </authorList>
    </citation>
    <scope>NUCLEOTIDE SEQUENCE [LARGE SCALE GENOMIC DNA]</scope>
    <source>
        <strain evidence="8 9">BCM23-1</strain>
    </source>
</reference>
<dbReference type="OrthoDB" id="107900at2"/>
<evidence type="ECO:0000259" key="6">
    <source>
        <dbReference type="PROSITE" id="PS51898"/>
    </source>
</evidence>
<dbReference type="GO" id="GO:0003677">
    <property type="term" value="F:DNA binding"/>
    <property type="evidence" value="ECO:0007669"/>
    <property type="project" value="UniProtKB-UniRule"/>
</dbReference>
<feature type="domain" description="Core-binding (CB)" evidence="7">
    <location>
        <begin position="2"/>
        <end position="113"/>
    </location>
</feature>
<dbReference type="Pfam" id="PF13495">
    <property type="entry name" value="Phage_int_SAM_4"/>
    <property type="match status" value="1"/>
</dbReference>
<dbReference type="CDD" id="cd00397">
    <property type="entry name" value="DNA_BRE_C"/>
    <property type="match status" value="1"/>
</dbReference>
<comment type="similarity">
    <text evidence="1">Belongs to the 'phage' integrase family.</text>
</comment>
<evidence type="ECO:0000313" key="8">
    <source>
        <dbReference type="EMBL" id="MTT32698.1"/>
    </source>
</evidence>
<keyword evidence="9" id="KW-1185">Reference proteome</keyword>
<evidence type="ECO:0000256" key="1">
    <source>
        <dbReference type="ARBA" id="ARBA00008857"/>
    </source>
</evidence>